<dbReference type="EMBL" id="BAAARY010000005">
    <property type="protein sequence ID" value="GAA2518464.1"/>
    <property type="molecule type" value="Genomic_DNA"/>
</dbReference>
<evidence type="ECO:0000313" key="4">
    <source>
        <dbReference type="EMBL" id="GAA2518464.1"/>
    </source>
</evidence>
<accession>A0ABN3NBS6</accession>
<sequence>MTRTTRAARRALLVPALLALVIAAGACTKKDDGGATDAGVPLVKAGQLTTCTHLPYPPFQDKVGGKYVGFDVALIDLVARKLNVKQEIVDTPFEGIKSGQDLNSGKCDVAAAGMTITEDRKKVLAFSDPYFDATQALLIGFGQPFTRLEDLANKTVGVQAQTTGEDYLKKRVAKQGLKLEIKSYRDLAGLQQALGTRQIAGAVNDLPVWNNLMKNNAGKFVVVEGYDTGEQYGFAVKKGGDPRLLATINEVIAAAKADGAYDALYNEWIGKKPTA</sequence>
<dbReference type="CDD" id="cd13530">
    <property type="entry name" value="PBP2_peptides_like"/>
    <property type="match status" value="1"/>
</dbReference>
<dbReference type="SUPFAM" id="SSF53850">
    <property type="entry name" value="Periplasmic binding protein-like II"/>
    <property type="match status" value="1"/>
</dbReference>
<evidence type="ECO:0000259" key="3">
    <source>
        <dbReference type="SMART" id="SM00062"/>
    </source>
</evidence>
<dbReference type="PANTHER" id="PTHR35936:SF17">
    <property type="entry name" value="ARGININE-BINDING EXTRACELLULAR PROTEIN ARTP"/>
    <property type="match status" value="1"/>
</dbReference>
<feature type="chain" id="PRO_5046889508" evidence="2">
    <location>
        <begin position="27"/>
        <end position="275"/>
    </location>
</feature>
<feature type="domain" description="Solute-binding protein family 3/N-terminal" evidence="3">
    <location>
        <begin position="47"/>
        <end position="272"/>
    </location>
</feature>
<feature type="signal peptide" evidence="2">
    <location>
        <begin position="1"/>
        <end position="26"/>
    </location>
</feature>
<keyword evidence="1 2" id="KW-0732">Signal</keyword>
<dbReference type="Gene3D" id="3.40.190.10">
    <property type="entry name" value="Periplasmic binding protein-like II"/>
    <property type="match status" value="2"/>
</dbReference>
<reference evidence="4 5" key="1">
    <citation type="journal article" date="2019" name="Int. J. Syst. Evol. Microbiol.">
        <title>The Global Catalogue of Microorganisms (GCM) 10K type strain sequencing project: providing services to taxonomists for standard genome sequencing and annotation.</title>
        <authorList>
            <consortium name="The Broad Institute Genomics Platform"/>
            <consortium name="The Broad Institute Genome Sequencing Center for Infectious Disease"/>
            <person name="Wu L."/>
            <person name="Ma J."/>
        </authorList>
    </citation>
    <scope>NUCLEOTIDE SEQUENCE [LARGE SCALE GENOMIC DNA]</scope>
    <source>
        <strain evidence="4 5">JCM 3367</strain>
    </source>
</reference>
<dbReference type="InterPro" id="IPR001638">
    <property type="entry name" value="Solute-binding_3/MltF_N"/>
</dbReference>
<evidence type="ECO:0000256" key="2">
    <source>
        <dbReference type="SAM" id="SignalP"/>
    </source>
</evidence>
<dbReference type="PANTHER" id="PTHR35936">
    <property type="entry name" value="MEMBRANE-BOUND LYTIC MUREIN TRANSGLYCOSYLASE F"/>
    <property type="match status" value="1"/>
</dbReference>
<dbReference type="SMART" id="SM00062">
    <property type="entry name" value="PBPb"/>
    <property type="match status" value="1"/>
</dbReference>
<dbReference type="RefSeq" id="WP_344170143.1">
    <property type="nucleotide sequence ID" value="NZ_BAAARY010000005.1"/>
</dbReference>
<dbReference type="Proteomes" id="UP001499978">
    <property type="component" value="Unassembled WGS sequence"/>
</dbReference>
<dbReference type="PROSITE" id="PS51257">
    <property type="entry name" value="PROKAR_LIPOPROTEIN"/>
    <property type="match status" value="1"/>
</dbReference>
<evidence type="ECO:0000256" key="1">
    <source>
        <dbReference type="ARBA" id="ARBA00022729"/>
    </source>
</evidence>
<organism evidence="4 5">
    <name type="scientific">Pilimelia columellifera subsp. columellifera</name>
    <dbReference type="NCBI Taxonomy" id="706583"/>
    <lineage>
        <taxon>Bacteria</taxon>
        <taxon>Bacillati</taxon>
        <taxon>Actinomycetota</taxon>
        <taxon>Actinomycetes</taxon>
        <taxon>Micromonosporales</taxon>
        <taxon>Micromonosporaceae</taxon>
        <taxon>Pilimelia</taxon>
    </lineage>
</organism>
<keyword evidence="5" id="KW-1185">Reference proteome</keyword>
<name>A0ABN3NBS6_9ACTN</name>
<dbReference type="Pfam" id="PF00497">
    <property type="entry name" value="SBP_bac_3"/>
    <property type="match status" value="1"/>
</dbReference>
<gene>
    <name evidence="4" type="ORF">GCM10010201_14240</name>
</gene>
<evidence type="ECO:0000313" key="5">
    <source>
        <dbReference type="Proteomes" id="UP001499978"/>
    </source>
</evidence>
<comment type="caution">
    <text evidence="4">The sequence shown here is derived from an EMBL/GenBank/DDBJ whole genome shotgun (WGS) entry which is preliminary data.</text>
</comment>
<proteinExistence type="predicted"/>
<protein>
    <submittedName>
        <fullName evidence="4">Basic amino acid ABC transporter substrate-binding protein</fullName>
    </submittedName>
</protein>